<evidence type="ECO:0000313" key="3">
    <source>
        <dbReference type="Proteomes" id="UP000005697"/>
    </source>
</evidence>
<reference evidence="2 3" key="1">
    <citation type="submission" date="2011-01" db="EMBL/GenBank/DDBJ databases">
        <authorList>
            <person name="Muzny D."/>
            <person name="Qin X."/>
            <person name="Deng J."/>
            <person name="Jiang H."/>
            <person name="Liu Y."/>
            <person name="Qu J."/>
            <person name="Song X.-Z."/>
            <person name="Zhang L."/>
            <person name="Thornton R."/>
            <person name="Coyle M."/>
            <person name="Francisco L."/>
            <person name="Jackson L."/>
            <person name="Javaid M."/>
            <person name="Korchina V."/>
            <person name="Kovar C."/>
            <person name="Mata R."/>
            <person name="Mathew T."/>
            <person name="Ngo R."/>
            <person name="Nguyen L."/>
            <person name="Nguyen N."/>
            <person name="Okwuonu G."/>
            <person name="Ongeri F."/>
            <person name="Pham C."/>
            <person name="Simmons D."/>
            <person name="Wilczek-Boney K."/>
            <person name="Hale W."/>
            <person name="Jakkamsetti A."/>
            <person name="Pham P."/>
            <person name="Ruth R."/>
            <person name="San Lucas F."/>
            <person name="Warren J."/>
            <person name="Zhang J."/>
            <person name="Zhao Z."/>
            <person name="Zhou C."/>
            <person name="Zhu D."/>
            <person name="Lee S."/>
            <person name="Bess C."/>
            <person name="Blankenburg K."/>
            <person name="Forbes L."/>
            <person name="Fu Q."/>
            <person name="Gubbala S."/>
            <person name="Hirani K."/>
            <person name="Jayaseelan J.C."/>
            <person name="Lara F."/>
            <person name="Munidasa M."/>
            <person name="Palculict T."/>
            <person name="Patil S."/>
            <person name="Pu L.-L."/>
            <person name="Saada N."/>
            <person name="Tang L."/>
            <person name="Weissenberger G."/>
            <person name="Zhu Y."/>
            <person name="Hemphill L."/>
            <person name="Shang Y."/>
            <person name="Youmans B."/>
            <person name="Ayvaz T."/>
            <person name="Ross M."/>
            <person name="Santibanez J."/>
            <person name="Aqrawi P."/>
            <person name="Gross S."/>
            <person name="Joshi V."/>
            <person name="Fowler G."/>
            <person name="Nazareth L."/>
            <person name="Reid J."/>
            <person name="Worley K."/>
            <person name="Petrosino J."/>
            <person name="Highlander S."/>
            <person name="Gibbs R."/>
        </authorList>
    </citation>
    <scope>NUCLEOTIDE SEQUENCE [LARGE SCALE GENOMIC DNA]</scope>
    <source>
        <strain evidence="2 3">DSM 16608</strain>
    </source>
</reference>
<dbReference type="HOGENOM" id="CLU_012729_2_0_10"/>
<name>F0F3P1_9BACT</name>
<keyword evidence="1" id="KW-0732">Signal</keyword>
<protein>
    <recommendedName>
        <fullName evidence="4">TonB-dependent receptor</fullName>
    </recommendedName>
</protein>
<evidence type="ECO:0000256" key="1">
    <source>
        <dbReference type="SAM" id="SignalP"/>
    </source>
</evidence>
<keyword evidence="3" id="KW-1185">Reference proteome</keyword>
<gene>
    <name evidence="2" type="ORF">HMPREF9141_0207</name>
</gene>
<dbReference type="AlphaFoldDB" id="F0F3P1"/>
<feature type="signal peptide" evidence="1">
    <location>
        <begin position="1"/>
        <end position="23"/>
    </location>
</feature>
<evidence type="ECO:0008006" key="4">
    <source>
        <dbReference type="Google" id="ProtNLM"/>
    </source>
</evidence>
<dbReference type="EMBL" id="AEWX01000001">
    <property type="protein sequence ID" value="EGC21457.1"/>
    <property type="molecule type" value="Genomic_DNA"/>
</dbReference>
<comment type="caution">
    <text evidence="2">The sequence shown here is derived from an EMBL/GenBank/DDBJ whole genome shotgun (WGS) entry which is preliminary data.</text>
</comment>
<feature type="chain" id="PRO_5003247119" description="TonB-dependent receptor" evidence="1">
    <location>
        <begin position="24"/>
        <end position="863"/>
    </location>
</feature>
<dbReference type="STRING" id="888743.HMPREF9141_0207"/>
<accession>F0F3P1</accession>
<dbReference type="RefSeq" id="WP_007367748.1">
    <property type="nucleotide sequence ID" value="NZ_GL872283.1"/>
</dbReference>
<organism evidence="2 3">
    <name type="scientific">Prevotella multiformis DSM 16608</name>
    <dbReference type="NCBI Taxonomy" id="888743"/>
    <lineage>
        <taxon>Bacteria</taxon>
        <taxon>Pseudomonadati</taxon>
        <taxon>Bacteroidota</taxon>
        <taxon>Bacteroidia</taxon>
        <taxon>Bacteroidales</taxon>
        <taxon>Prevotellaceae</taxon>
        <taxon>Prevotella</taxon>
    </lineage>
</organism>
<dbReference type="SUPFAM" id="SSF56935">
    <property type="entry name" value="Porins"/>
    <property type="match status" value="1"/>
</dbReference>
<dbReference type="eggNOG" id="COG1629">
    <property type="taxonomic scope" value="Bacteria"/>
</dbReference>
<dbReference type="Proteomes" id="UP000005697">
    <property type="component" value="Unassembled WGS sequence"/>
</dbReference>
<evidence type="ECO:0000313" key="2">
    <source>
        <dbReference type="EMBL" id="EGC21457.1"/>
    </source>
</evidence>
<proteinExistence type="predicted"/>
<sequence length="863" mass="97204">MNNSLHRLLLLLLLSTLWCPCFAQQDEAVVKLAVEVRDSDSRQPLADVMCRVVSPAGRLQSYKIADGRGHLSLTAGKADVLVFSLMGYGRRKVSVADLRQHGSQPAVILLSPKQIALKEVVVKLPPIRKQGDTLVYNVGSFLQKGDRHLEDVLRKLPGIKVAENGSVSYQGRAINRFYIEGQDLMGSSYTQATRNMPVNAVRDVEVLENHQPVKLLQGRKPSESAALNIRLDKGHRARPFGEIAGGAGIKPDIWDNRLFLTQVMKRSQTLVSAKMSNTGKDLSGETNEQINVYELEAYEPLPLGVLSGVISRETLPQERYLHNKAYSAGLNHIVSLSKDATLRSNVLFYEDHAGYDRSSGNCYGGLTPAAVEAAERMKQRTLRIVPVLKYEENSRKRYFSDELRCSFGRQSSGDQVVTNGIGVTEQTRISPSYVRNYLSSSFRIGRNLLQIRSLLRYAGRGERLETVSDSLPLYNTAERFTTRSAMTRNVVTGSFPVLGNDLELSLQTYYRDNTYNAHDDIRHRTLRLQGTSGYTWKYGRESFIAVELPVEWTRSSLVKKDGRPSVRHFVAFEPDISLRQMLGDRLSVSLSASLSTEDNALGFYARRPLREGYRTVQVTGDDIYKSTKVHTSFRLRYRDLATMLFASLSLAWSDTRREAFSHFEYSDSLTVMTWEKGGNHRRNTMVSAMVDKTFTSVGLSLKAEATYDRTGFLVSQSGMMVDNRSHHASGTLTATFQKLSWLRFSTAFTAGCHWERSSMSRSDVLASYITHAALYLFPTKRTELKWKLYDLTNEVTKGHFHACGLLDADFNYKINSVWELGLTGTNLLNSTSYVITQESGLNRFSSTLPLRGWEILLRLQWRL</sequence>